<feature type="compositionally biased region" description="Basic and acidic residues" evidence="1">
    <location>
        <begin position="66"/>
        <end position="75"/>
    </location>
</feature>
<dbReference type="Proteomes" id="UP000800094">
    <property type="component" value="Unassembled WGS sequence"/>
</dbReference>
<keyword evidence="3" id="KW-1185">Reference proteome</keyword>
<evidence type="ECO:0000313" key="2">
    <source>
        <dbReference type="EMBL" id="KAF2255549.1"/>
    </source>
</evidence>
<dbReference type="AlphaFoldDB" id="A0A6A6IYL6"/>
<organism evidence="2 3">
    <name type="scientific">Trematosphaeria pertusa</name>
    <dbReference type="NCBI Taxonomy" id="390896"/>
    <lineage>
        <taxon>Eukaryota</taxon>
        <taxon>Fungi</taxon>
        <taxon>Dikarya</taxon>
        <taxon>Ascomycota</taxon>
        <taxon>Pezizomycotina</taxon>
        <taxon>Dothideomycetes</taxon>
        <taxon>Pleosporomycetidae</taxon>
        <taxon>Pleosporales</taxon>
        <taxon>Massarineae</taxon>
        <taxon>Trematosphaeriaceae</taxon>
        <taxon>Trematosphaeria</taxon>
    </lineage>
</organism>
<feature type="compositionally biased region" description="Low complexity" evidence="1">
    <location>
        <begin position="109"/>
        <end position="134"/>
    </location>
</feature>
<dbReference type="EMBL" id="ML987189">
    <property type="protein sequence ID" value="KAF2255549.1"/>
    <property type="molecule type" value="Genomic_DNA"/>
</dbReference>
<dbReference type="GeneID" id="54580728"/>
<accession>A0A6A6IYL6</accession>
<protein>
    <submittedName>
        <fullName evidence="2">Uncharacterized protein</fullName>
    </submittedName>
</protein>
<sequence>MASGRSTSMPLLHRCETEEEQQEQDWEKILQDIENSPQYKLLRASPTESRTSRLHGSDYPNSSPLRGRESVDTDRNGPLSSPLSDETVRPSGEQDSNGGIAISGGEGRSSPGSDSTAVASSSSSGGETRHSSLSGKLSAEAPAFQPVKYGFAVPGQNVSQGPASHSARSFGTIFTEGLPAPGQYRSASGEDIHNLLSSAQMGNGTAGDTRGAQGPVTPKRLARMCSRSSIISSPLGPGHFNDDLGADRSGLLVSPSPAPRNRNQRQNLNTGYMPATTPTRMSSHLAPTMSPSHTRHLTDPFMDSRPAQSPVTPGRGPLGQPINSPARPQSYPQFHPSPGVQAQARQDLPIPPPPLPGIAVRLHHTPAARQRLDARKTIREAWIRTEAQKIAHLNRVVFLAAQKYNATNTRVDFDAWQSALAALNDAVNLEKRMEERRNLFLPQGKSALKMGAGNMQGDAFAGAIAEEGKQKLLGFRMAIMERVCVEGMTRDEAGNVAALATMGEETPVRKQILAGFKAATERRMRENVGNDSGYRRYGGR</sequence>
<proteinExistence type="predicted"/>
<feature type="region of interest" description="Disordered" evidence="1">
    <location>
        <begin position="229"/>
        <end position="352"/>
    </location>
</feature>
<name>A0A6A6IYL6_9PLEO</name>
<evidence type="ECO:0000256" key="1">
    <source>
        <dbReference type="SAM" id="MobiDB-lite"/>
    </source>
</evidence>
<reference evidence="2" key="1">
    <citation type="journal article" date="2020" name="Stud. Mycol.">
        <title>101 Dothideomycetes genomes: a test case for predicting lifestyles and emergence of pathogens.</title>
        <authorList>
            <person name="Haridas S."/>
            <person name="Albert R."/>
            <person name="Binder M."/>
            <person name="Bloem J."/>
            <person name="Labutti K."/>
            <person name="Salamov A."/>
            <person name="Andreopoulos B."/>
            <person name="Baker S."/>
            <person name="Barry K."/>
            <person name="Bills G."/>
            <person name="Bluhm B."/>
            <person name="Cannon C."/>
            <person name="Castanera R."/>
            <person name="Culley D."/>
            <person name="Daum C."/>
            <person name="Ezra D."/>
            <person name="Gonzalez J."/>
            <person name="Henrissat B."/>
            <person name="Kuo A."/>
            <person name="Liang C."/>
            <person name="Lipzen A."/>
            <person name="Lutzoni F."/>
            <person name="Magnuson J."/>
            <person name="Mondo S."/>
            <person name="Nolan M."/>
            <person name="Ohm R."/>
            <person name="Pangilinan J."/>
            <person name="Park H.-J."/>
            <person name="Ramirez L."/>
            <person name="Alfaro M."/>
            <person name="Sun H."/>
            <person name="Tritt A."/>
            <person name="Yoshinaga Y."/>
            <person name="Zwiers L.-H."/>
            <person name="Turgeon B."/>
            <person name="Goodwin S."/>
            <person name="Spatafora J."/>
            <person name="Crous P."/>
            <person name="Grigoriev I."/>
        </authorList>
    </citation>
    <scope>NUCLEOTIDE SEQUENCE</scope>
    <source>
        <strain evidence="2">CBS 122368</strain>
    </source>
</reference>
<feature type="compositionally biased region" description="Polar residues" evidence="1">
    <location>
        <begin position="321"/>
        <end position="332"/>
    </location>
</feature>
<evidence type="ECO:0000313" key="3">
    <source>
        <dbReference type="Proteomes" id="UP000800094"/>
    </source>
</evidence>
<dbReference type="OrthoDB" id="3692823at2759"/>
<dbReference type="RefSeq" id="XP_033690553.1">
    <property type="nucleotide sequence ID" value="XM_033827398.1"/>
</dbReference>
<gene>
    <name evidence="2" type="ORF">BU26DRAFT_512521</name>
</gene>
<feature type="compositionally biased region" description="Polar residues" evidence="1">
    <location>
        <begin position="264"/>
        <end position="282"/>
    </location>
</feature>
<feature type="region of interest" description="Disordered" evidence="1">
    <location>
        <begin position="1"/>
        <end position="136"/>
    </location>
</feature>